<organism evidence="2 3">
    <name type="scientific">Rubritalea halochordaticola</name>
    <dbReference type="NCBI Taxonomy" id="714537"/>
    <lineage>
        <taxon>Bacteria</taxon>
        <taxon>Pseudomonadati</taxon>
        <taxon>Verrucomicrobiota</taxon>
        <taxon>Verrucomicrobiia</taxon>
        <taxon>Verrucomicrobiales</taxon>
        <taxon>Rubritaleaceae</taxon>
        <taxon>Rubritalea</taxon>
    </lineage>
</organism>
<dbReference type="Proteomes" id="UP001424741">
    <property type="component" value="Unassembled WGS sequence"/>
</dbReference>
<protein>
    <recommendedName>
        <fullName evidence="4">AtpZ/AtpI family protein</fullName>
    </recommendedName>
</protein>
<feature type="transmembrane region" description="Helical" evidence="1">
    <location>
        <begin position="28"/>
        <end position="46"/>
    </location>
</feature>
<keyword evidence="1" id="KW-0812">Transmembrane</keyword>
<keyword evidence="3" id="KW-1185">Reference proteome</keyword>
<evidence type="ECO:0008006" key="4">
    <source>
        <dbReference type="Google" id="ProtNLM"/>
    </source>
</evidence>
<accession>A0ABP9V0F4</accession>
<dbReference type="RefSeq" id="WP_346188883.1">
    <property type="nucleotide sequence ID" value="NZ_BAABRL010000007.1"/>
</dbReference>
<keyword evidence="1" id="KW-0472">Membrane</keyword>
<evidence type="ECO:0000313" key="2">
    <source>
        <dbReference type="EMBL" id="GAA5496173.1"/>
    </source>
</evidence>
<evidence type="ECO:0000313" key="3">
    <source>
        <dbReference type="Proteomes" id="UP001424741"/>
    </source>
</evidence>
<comment type="caution">
    <text evidence="2">The sequence shown here is derived from an EMBL/GenBank/DDBJ whole genome shotgun (WGS) entry which is preliminary data.</text>
</comment>
<name>A0ABP9V0F4_9BACT</name>
<reference evidence="2 3" key="1">
    <citation type="submission" date="2024-02" db="EMBL/GenBank/DDBJ databases">
        <title>Rubritalea halochordaticola NBRC 107102.</title>
        <authorList>
            <person name="Ichikawa N."/>
            <person name="Katano-Makiyama Y."/>
            <person name="Hidaka K."/>
        </authorList>
    </citation>
    <scope>NUCLEOTIDE SEQUENCE [LARGE SCALE GENOMIC DNA]</scope>
    <source>
        <strain evidence="2 3">NBRC 107102</strain>
    </source>
</reference>
<sequence length="94" mass="10885">MKQGGLIQTCVVIARGILNSRDLRRKMMMQQVIMLVLAIALGTWLIDDWLDDGPVRFLVFWGGVGLFVVMLCLFCIYDMLKAWKEEVDKDKKNY</sequence>
<gene>
    <name evidence="2" type="ORF">Rhal01_02355</name>
</gene>
<keyword evidence="1" id="KW-1133">Transmembrane helix</keyword>
<evidence type="ECO:0000256" key="1">
    <source>
        <dbReference type="SAM" id="Phobius"/>
    </source>
</evidence>
<proteinExistence type="predicted"/>
<feature type="transmembrane region" description="Helical" evidence="1">
    <location>
        <begin position="58"/>
        <end position="80"/>
    </location>
</feature>
<dbReference type="EMBL" id="BAABRL010000007">
    <property type="protein sequence ID" value="GAA5496173.1"/>
    <property type="molecule type" value="Genomic_DNA"/>
</dbReference>